<reference evidence="3 4" key="1">
    <citation type="submission" date="2014-04" db="EMBL/GenBank/DDBJ databases">
        <authorList>
            <consortium name="International Citrus Genome Consortium"/>
            <person name="Gmitter F."/>
            <person name="Chen C."/>
            <person name="Farmerie W."/>
            <person name="Harkins T."/>
            <person name="Desany B."/>
            <person name="Mohiuddin M."/>
            <person name="Kodira C."/>
            <person name="Borodovsky M."/>
            <person name="Lomsadze A."/>
            <person name="Burns P."/>
            <person name="Jenkins J."/>
            <person name="Prochnik S."/>
            <person name="Shu S."/>
            <person name="Chapman J."/>
            <person name="Pitluck S."/>
            <person name="Schmutz J."/>
            <person name="Rokhsar D."/>
        </authorList>
    </citation>
    <scope>NUCLEOTIDE SEQUENCE</scope>
</reference>
<dbReference type="Pfam" id="PF00646">
    <property type="entry name" value="F-box"/>
    <property type="match status" value="1"/>
</dbReference>
<dbReference type="PANTHER" id="PTHR34145">
    <property type="entry name" value="OS02G0105600 PROTEIN"/>
    <property type="match status" value="1"/>
</dbReference>
<proteinExistence type="predicted"/>
<dbReference type="InterPro" id="IPR032675">
    <property type="entry name" value="LRR_dom_sf"/>
</dbReference>
<keyword evidence="4" id="KW-1185">Reference proteome</keyword>
<feature type="region of interest" description="Disordered" evidence="1">
    <location>
        <begin position="1"/>
        <end position="25"/>
    </location>
</feature>
<organism evidence="3 4">
    <name type="scientific">Citrus sinensis</name>
    <name type="common">Sweet orange</name>
    <name type="synonym">Citrus aurantium var. sinensis</name>
    <dbReference type="NCBI Taxonomy" id="2711"/>
    <lineage>
        <taxon>Eukaryota</taxon>
        <taxon>Viridiplantae</taxon>
        <taxon>Streptophyta</taxon>
        <taxon>Embryophyta</taxon>
        <taxon>Tracheophyta</taxon>
        <taxon>Spermatophyta</taxon>
        <taxon>Magnoliopsida</taxon>
        <taxon>eudicotyledons</taxon>
        <taxon>Gunneridae</taxon>
        <taxon>Pentapetalae</taxon>
        <taxon>rosids</taxon>
        <taxon>malvids</taxon>
        <taxon>Sapindales</taxon>
        <taxon>Rutaceae</taxon>
        <taxon>Aurantioideae</taxon>
        <taxon>Citrus</taxon>
    </lineage>
</organism>
<dbReference type="AlphaFoldDB" id="A0A067G459"/>
<feature type="domain" description="F-box" evidence="2">
    <location>
        <begin position="30"/>
        <end position="78"/>
    </location>
</feature>
<dbReference type="Gene3D" id="1.20.1280.50">
    <property type="match status" value="1"/>
</dbReference>
<protein>
    <recommendedName>
        <fullName evidence="2">F-box domain-containing protein</fullName>
    </recommendedName>
</protein>
<dbReference type="SUPFAM" id="SSF81383">
    <property type="entry name" value="F-box domain"/>
    <property type="match status" value="1"/>
</dbReference>
<dbReference type="InterPro" id="IPR036047">
    <property type="entry name" value="F-box-like_dom_sf"/>
</dbReference>
<dbReference type="Proteomes" id="UP000027120">
    <property type="component" value="Unassembled WGS sequence"/>
</dbReference>
<gene>
    <name evidence="3" type="ORF">CISIN_1g045828mg</name>
</gene>
<dbReference type="Gene3D" id="3.80.10.10">
    <property type="entry name" value="Ribonuclease Inhibitor"/>
    <property type="match status" value="1"/>
</dbReference>
<evidence type="ECO:0000256" key="1">
    <source>
        <dbReference type="SAM" id="MobiDB-lite"/>
    </source>
</evidence>
<dbReference type="PANTHER" id="PTHR34145:SF28">
    <property type="entry name" value="F-BOX DOMAIN-CONTAINING PROTEIN"/>
    <property type="match status" value="1"/>
</dbReference>
<dbReference type="InterPro" id="IPR006566">
    <property type="entry name" value="FBD"/>
</dbReference>
<dbReference type="InterPro" id="IPR053772">
    <property type="entry name" value="At1g61320/At1g61330-like"/>
</dbReference>
<name>A0A067G459_CITSI</name>
<evidence type="ECO:0000259" key="2">
    <source>
        <dbReference type="PROSITE" id="PS50181"/>
    </source>
</evidence>
<dbReference type="InterPro" id="IPR055357">
    <property type="entry name" value="LRR_At1g61320_AtMIF1"/>
</dbReference>
<dbReference type="SMART" id="SM00579">
    <property type="entry name" value="FBD"/>
    <property type="match status" value="1"/>
</dbReference>
<dbReference type="Pfam" id="PF23622">
    <property type="entry name" value="LRR_At1g61320_AtMIF1"/>
    <property type="match status" value="1"/>
</dbReference>
<dbReference type="STRING" id="2711.A0A067G459"/>
<dbReference type="EMBL" id="KK784884">
    <property type="protein sequence ID" value="KDO74388.1"/>
    <property type="molecule type" value="Genomic_DNA"/>
</dbReference>
<dbReference type="InterPro" id="IPR001810">
    <property type="entry name" value="F-box_dom"/>
</dbReference>
<evidence type="ECO:0000313" key="4">
    <source>
        <dbReference type="Proteomes" id="UP000027120"/>
    </source>
</evidence>
<sequence>MESGGSGGSSSKKGKKVEQQSKKRQKTNTIDYMNYIPEAIVFHILSLLPLGELIIMSLVSQRWKDTVVRYLKIVPSSLNLDECEMPGTILKRDGQCLLRSNFAHSGYSLQQRHCLIRAARKSFIEFVDRCLQLHSDCMINNLRLTFLHEAGGDYEYTRKIDMWVHFAFTKDIKELSLDFSDLTLSKPLAQPFELPHGYFAPKITKTFSLKFCKFRLSTFQVFGSLKGISLVQVEILDGSLAELASKCPVLKDVNLVNCVFPDQFMMSEEDIIVEKLSVIDCKTEEWEACNINLSTPCLLKLHIVGNILMTSHIRNATKLLDVTFCMEEINENYLQGDALGSFFIELGHSRSLTVNNCCIQVLPAGNDLLQGLPTYLNNLNHLCLLVGLEKQEMPGISCLLRSSPNLENLTLLLLGTGREIFQNDAPPFFDLEERIYWDERNSTFSCVQNSLKKVTMDGFSGRNNEMKLIQFLLKKARVLRKMEIISISTAEVMEKIQYLSETLSYFPRASPLASIEFC</sequence>
<evidence type="ECO:0000313" key="3">
    <source>
        <dbReference type="EMBL" id="KDO74388.1"/>
    </source>
</evidence>
<dbReference type="PROSITE" id="PS50181">
    <property type="entry name" value="FBOX"/>
    <property type="match status" value="1"/>
</dbReference>
<accession>A0A067G459</accession>